<evidence type="ECO:0000313" key="2">
    <source>
        <dbReference type="EMBL" id="MBL6455810.1"/>
    </source>
</evidence>
<dbReference type="EMBL" id="JAEUXJ010000003">
    <property type="protein sequence ID" value="MBL6455810.1"/>
    <property type="molecule type" value="Genomic_DNA"/>
</dbReference>
<evidence type="ECO:0000313" key="3">
    <source>
        <dbReference type="Proteomes" id="UP000606490"/>
    </source>
</evidence>
<keyword evidence="3" id="KW-1185">Reference proteome</keyword>
<feature type="compositionally biased region" description="Pro residues" evidence="1">
    <location>
        <begin position="1"/>
        <end position="12"/>
    </location>
</feature>
<accession>A0ABS1V292</accession>
<feature type="region of interest" description="Disordered" evidence="1">
    <location>
        <begin position="1"/>
        <end position="24"/>
    </location>
</feature>
<evidence type="ECO:0000256" key="1">
    <source>
        <dbReference type="SAM" id="MobiDB-lite"/>
    </source>
</evidence>
<proteinExistence type="predicted"/>
<sequence>MDSPSPPPPNPSDTPAERAGVSAGPLLPVDHAELASAIAYGLRFDERGKPRRGAAWEMAASLLAEQLVAQLERANFVVLKRPSRPPHST</sequence>
<protein>
    <submittedName>
        <fullName evidence="2">Uncharacterized protein</fullName>
    </submittedName>
</protein>
<organism evidence="2 3">
    <name type="scientific">Belnapia mucosa</name>
    <dbReference type="NCBI Taxonomy" id="2804532"/>
    <lineage>
        <taxon>Bacteria</taxon>
        <taxon>Pseudomonadati</taxon>
        <taxon>Pseudomonadota</taxon>
        <taxon>Alphaproteobacteria</taxon>
        <taxon>Acetobacterales</taxon>
        <taxon>Roseomonadaceae</taxon>
        <taxon>Belnapia</taxon>
    </lineage>
</organism>
<dbReference type="RefSeq" id="WP_202825532.1">
    <property type="nucleotide sequence ID" value="NZ_JAEUXJ010000003.1"/>
</dbReference>
<dbReference type="Proteomes" id="UP000606490">
    <property type="component" value="Unassembled WGS sequence"/>
</dbReference>
<reference evidence="2 3" key="1">
    <citation type="submission" date="2021-01" db="EMBL/GenBank/DDBJ databases">
        <title>Belnapia mucosa sp. nov. and Belnapia arida sp. nov., isolated from the Tabernas Desert (Almeria, Spain).</title>
        <authorList>
            <person name="Molina-Menor E."/>
            <person name="Vidal-Verdu A."/>
            <person name="Calonge A."/>
            <person name="Satari L."/>
            <person name="Pereto Magraner J."/>
            <person name="Porcar Miralles M."/>
        </authorList>
    </citation>
    <scope>NUCLEOTIDE SEQUENCE [LARGE SCALE GENOMIC DNA]</scope>
    <source>
        <strain evidence="2 3">T6</strain>
    </source>
</reference>
<gene>
    <name evidence="2" type="ORF">JMJ55_10790</name>
</gene>
<comment type="caution">
    <text evidence="2">The sequence shown here is derived from an EMBL/GenBank/DDBJ whole genome shotgun (WGS) entry which is preliminary data.</text>
</comment>
<name>A0ABS1V292_9PROT</name>